<dbReference type="GO" id="GO:0004045">
    <property type="term" value="F:peptidyl-tRNA hydrolase activity"/>
    <property type="evidence" value="ECO:0007669"/>
    <property type="project" value="UniProtKB-EC"/>
</dbReference>
<gene>
    <name evidence="4" type="ORF">GTA51_11205</name>
</gene>
<dbReference type="Proteomes" id="UP000482487">
    <property type="component" value="Unassembled WGS sequence"/>
</dbReference>
<accession>A0A7C9MLE5</accession>
<dbReference type="EMBL" id="WVUD01000018">
    <property type="protein sequence ID" value="MYL83693.1"/>
    <property type="molecule type" value="Genomic_DNA"/>
</dbReference>
<evidence type="ECO:0000313" key="4">
    <source>
        <dbReference type="EMBL" id="MYL83693.1"/>
    </source>
</evidence>
<proteinExistence type="inferred from homology"/>
<evidence type="ECO:0000313" key="5">
    <source>
        <dbReference type="Proteomes" id="UP000482487"/>
    </source>
</evidence>
<dbReference type="SUPFAM" id="SSF75620">
    <property type="entry name" value="Release factor"/>
    <property type="match status" value="1"/>
</dbReference>
<dbReference type="AlphaFoldDB" id="A0A7C9MLE5"/>
<dbReference type="RefSeq" id="WP_160961135.1">
    <property type="nucleotide sequence ID" value="NZ_WVUD01000018.1"/>
</dbReference>
<dbReference type="GO" id="GO:0043022">
    <property type="term" value="F:ribosome binding"/>
    <property type="evidence" value="ECO:0007669"/>
    <property type="project" value="TreeGrafter"/>
</dbReference>
<feature type="compositionally biased region" description="Basic residues" evidence="2">
    <location>
        <begin position="108"/>
        <end position="120"/>
    </location>
</feature>
<sequence length="141" mass="15357">MDTLTITARVAIPLAEISFIAARSGGPGGQHVNTTSTKVTLLFDVQASPSLTEYDKARIGQALEGRIGKDGVLRVVSQSTRSQFANKELALERFAALLRAALTPVAPRKKTRVSLAAKRRRVDDKKRQGARKRQRSVSTDD</sequence>
<reference evidence="4 5" key="1">
    <citation type="submission" date="2020-01" db="EMBL/GenBank/DDBJ databases">
        <title>Genome sequence of Desulfovibrio aerotolerans DSM 16695(T).</title>
        <authorList>
            <person name="Karnachuk O."/>
            <person name="Avakyan M."/>
            <person name="Mardanov A."/>
            <person name="Kadnikov V."/>
            <person name="Ravin N."/>
        </authorList>
    </citation>
    <scope>NUCLEOTIDE SEQUENCE [LARGE SCALE GENOMIC DNA]</scope>
    <source>
        <strain evidence="4 5">DSM 16695</strain>
    </source>
</reference>
<feature type="region of interest" description="Disordered" evidence="2">
    <location>
        <begin position="108"/>
        <end position="141"/>
    </location>
</feature>
<dbReference type="Gene3D" id="3.30.160.20">
    <property type="match status" value="1"/>
</dbReference>
<dbReference type="GO" id="GO:0072344">
    <property type="term" value="P:rescue of stalled ribosome"/>
    <property type="evidence" value="ECO:0007669"/>
    <property type="project" value="TreeGrafter"/>
</dbReference>
<organism evidence="4 5">
    <name type="scientific">Solidesulfovibrio aerotolerans</name>
    <dbReference type="NCBI Taxonomy" id="295255"/>
    <lineage>
        <taxon>Bacteria</taxon>
        <taxon>Pseudomonadati</taxon>
        <taxon>Thermodesulfobacteriota</taxon>
        <taxon>Desulfovibrionia</taxon>
        <taxon>Desulfovibrionales</taxon>
        <taxon>Desulfovibrionaceae</taxon>
        <taxon>Solidesulfovibrio</taxon>
    </lineage>
</organism>
<dbReference type="EC" id="3.1.1.29" evidence="4"/>
<dbReference type="NCBIfam" id="NF006718">
    <property type="entry name" value="PRK09256.1"/>
    <property type="match status" value="1"/>
</dbReference>
<dbReference type="Pfam" id="PF00472">
    <property type="entry name" value="RF-1"/>
    <property type="match status" value="1"/>
</dbReference>
<comment type="similarity">
    <text evidence="1">Belongs to the prokaryotic/mitochondrial release factor family.</text>
</comment>
<feature type="domain" description="Prokaryotic-type class I peptide chain release factors" evidence="3">
    <location>
        <begin position="23"/>
        <end position="39"/>
    </location>
</feature>
<evidence type="ECO:0000256" key="1">
    <source>
        <dbReference type="ARBA" id="ARBA00010835"/>
    </source>
</evidence>
<dbReference type="PANTHER" id="PTHR47814">
    <property type="entry name" value="PEPTIDYL-TRNA HYDROLASE ARFB"/>
    <property type="match status" value="1"/>
</dbReference>
<evidence type="ECO:0000259" key="3">
    <source>
        <dbReference type="PROSITE" id="PS00745"/>
    </source>
</evidence>
<protein>
    <submittedName>
        <fullName evidence="4">Aminoacyl-tRNA hydrolase</fullName>
        <ecNumber evidence="4">3.1.1.29</ecNumber>
    </submittedName>
</protein>
<dbReference type="GO" id="GO:0003747">
    <property type="term" value="F:translation release factor activity"/>
    <property type="evidence" value="ECO:0007669"/>
    <property type="project" value="InterPro"/>
</dbReference>
<evidence type="ECO:0000256" key="2">
    <source>
        <dbReference type="SAM" id="MobiDB-lite"/>
    </source>
</evidence>
<dbReference type="PANTHER" id="PTHR47814:SF1">
    <property type="entry name" value="PEPTIDYL-TRNA HYDROLASE ARFB"/>
    <property type="match status" value="1"/>
</dbReference>
<name>A0A7C9MLE5_9BACT</name>
<keyword evidence="4" id="KW-0378">Hydrolase</keyword>
<dbReference type="OrthoDB" id="9815709at2"/>
<dbReference type="InterPro" id="IPR045853">
    <property type="entry name" value="Pep_chain_release_fac_I_sf"/>
</dbReference>
<comment type="caution">
    <text evidence="4">The sequence shown here is derived from an EMBL/GenBank/DDBJ whole genome shotgun (WGS) entry which is preliminary data.</text>
</comment>
<dbReference type="PROSITE" id="PS00745">
    <property type="entry name" value="RF_PROK_I"/>
    <property type="match status" value="1"/>
</dbReference>
<dbReference type="InterPro" id="IPR000352">
    <property type="entry name" value="Pep_chain_release_fac_I"/>
</dbReference>
<keyword evidence="5" id="KW-1185">Reference proteome</keyword>